<feature type="domain" description="HIG1" evidence="5">
    <location>
        <begin position="1"/>
        <end position="92"/>
    </location>
</feature>
<dbReference type="Gene3D" id="6.10.140.1320">
    <property type="match status" value="1"/>
</dbReference>
<proteinExistence type="predicted"/>
<evidence type="ECO:0000256" key="2">
    <source>
        <dbReference type="ARBA" id="ARBA00022692"/>
    </source>
</evidence>
<dbReference type="PANTHER" id="PTHR12297">
    <property type="entry name" value="HYPOXIA-INDUCBILE GENE 1 HIG1 -RELATED"/>
    <property type="match status" value="1"/>
</dbReference>
<dbReference type="PROSITE" id="PS51503">
    <property type="entry name" value="HIG1"/>
    <property type="match status" value="1"/>
</dbReference>
<comment type="subcellular location">
    <subcellularLocation>
        <location evidence="1">Mitochondrion membrane</location>
    </subcellularLocation>
</comment>
<dbReference type="PANTHER" id="PTHR12297:SF10">
    <property type="entry name" value="HIG1 DOMAIN FAMILY MEMBER 1C"/>
    <property type="match status" value="1"/>
</dbReference>
<keyword evidence="4" id="KW-0472">Membrane</keyword>
<organism evidence="6 7">
    <name type="scientific">Myodes glareolus</name>
    <name type="common">Bank vole</name>
    <name type="synonym">Clethrionomys glareolus</name>
    <dbReference type="NCBI Taxonomy" id="447135"/>
    <lineage>
        <taxon>Eukaryota</taxon>
        <taxon>Metazoa</taxon>
        <taxon>Chordata</taxon>
        <taxon>Craniata</taxon>
        <taxon>Vertebrata</taxon>
        <taxon>Euteleostomi</taxon>
        <taxon>Mammalia</taxon>
        <taxon>Eutheria</taxon>
        <taxon>Euarchontoglires</taxon>
        <taxon>Glires</taxon>
        <taxon>Rodentia</taxon>
        <taxon>Myomorpha</taxon>
        <taxon>Muroidea</taxon>
        <taxon>Cricetidae</taxon>
        <taxon>Arvicolinae</taxon>
        <taxon>Myodes</taxon>
    </lineage>
</organism>
<dbReference type="Proteomes" id="UP001488838">
    <property type="component" value="Unassembled WGS sequence"/>
</dbReference>
<reference evidence="6 7" key="1">
    <citation type="journal article" date="2023" name="bioRxiv">
        <title>Conserved and derived expression patterns and positive selection on dental genes reveal complex evolutionary context of ever-growing rodent molars.</title>
        <authorList>
            <person name="Calamari Z.T."/>
            <person name="Song A."/>
            <person name="Cohen E."/>
            <person name="Akter M."/>
            <person name="Roy R.D."/>
            <person name="Hallikas O."/>
            <person name="Christensen M.M."/>
            <person name="Li P."/>
            <person name="Marangoni P."/>
            <person name="Jernvall J."/>
            <person name="Klein O.D."/>
        </authorList>
    </citation>
    <scope>NUCLEOTIDE SEQUENCE [LARGE SCALE GENOMIC DNA]</scope>
    <source>
        <strain evidence="6">V071</strain>
    </source>
</reference>
<dbReference type="GO" id="GO:0031966">
    <property type="term" value="C:mitochondrial membrane"/>
    <property type="evidence" value="ECO:0007669"/>
    <property type="project" value="UniProtKB-SubCell"/>
</dbReference>
<dbReference type="AlphaFoldDB" id="A0AAW0GW02"/>
<dbReference type="InterPro" id="IPR007667">
    <property type="entry name" value="Hypoxia_induced_domain"/>
</dbReference>
<dbReference type="Pfam" id="PF04588">
    <property type="entry name" value="HIG_1_N"/>
    <property type="match status" value="1"/>
</dbReference>
<protein>
    <recommendedName>
        <fullName evidence="5">HIG1 domain-containing protein</fullName>
    </recommendedName>
</protein>
<dbReference type="GO" id="GO:0097250">
    <property type="term" value="P:mitochondrial respirasome assembly"/>
    <property type="evidence" value="ECO:0007669"/>
    <property type="project" value="TreeGrafter"/>
</dbReference>
<sequence>MPSDEWPAAGDEGQLSRLLRKSRDSPFVPVGKGGRFCACAVLRSLKLKSRRDEKLSLRLIHVRVAAQGCVVGAVTLGKVSQGQLSSTVNLLARQEDLSVQLHQSSGGKTFHPSNCNEISNEAWQNPVRTLKFSPLEESTKMASEYTNFTRYSLEGHIKRHLLSTIIRLHGAQARP</sequence>
<keyword evidence="7" id="KW-1185">Reference proteome</keyword>
<keyword evidence="3" id="KW-1133">Transmembrane helix</keyword>
<evidence type="ECO:0000256" key="1">
    <source>
        <dbReference type="ARBA" id="ARBA00004325"/>
    </source>
</evidence>
<gene>
    <name evidence="6" type="ORF">U0070_017728</name>
</gene>
<evidence type="ECO:0000259" key="5">
    <source>
        <dbReference type="PROSITE" id="PS51503"/>
    </source>
</evidence>
<evidence type="ECO:0000256" key="4">
    <source>
        <dbReference type="ARBA" id="ARBA00023136"/>
    </source>
</evidence>
<name>A0AAW0GW02_MYOGA</name>
<dbReference type="InterPro" id="IPR050355">
    <property type="entry name" value="RCF1"/>
</dbReference>
<dbReference type="EMBL" id="JBBHLL010002642">
    <property type="protein sequence ID" value="KAK7795326.1"/>
    <property type="molecule type" value="Genomic_DNA"/>
</dbReference>
<evidence type="ECO:0000313" key="7">
    <source>
        <dbReference type="Proteomes" id="UP001488838"/>
    </source>
</evidence>
<accession>A0AAW0GW02</accession>
<comment type="caution">
    <text evidence="6">The sequence shown here is derived from an EMBL/GenBank/DDBJ whole genome shotgun (WGS) entry which is preliminary data.</text>
</comment>
<evidence type="ECO:0000313" key="6">
    <source>
        <dbReference type="EMBL" id="KAK7795326.1"/>
    </source>
</evidence>
<keyword evidence="2" id="KW-0812">Transmembrane</keyword>
<evidence type="ECO:0000256" key="3">
    <source>
        <dbReference type="ARBA" id="ARBA00022989"/>
    </source>
</evidence>